<comment type="similarity">
    <text evidence="1">Belongs to the antirestriction protein family.</text>
</comment>
<dbReference type="EMBL" id="CCAE010000033">
    <property type="protein sequence ID" value="CDN88975.1"/>
    <property type="molecule type" value="Genomic_DNA"/>
</dbReference>
<dbReference type="Proteomes" id="UP000028878">
    <property type="component" value="Unassembled WGS sequence"/>
</dbReference>
<evidence type="ECO:0000313" key="2">
    <source>
        <dbReference type="EMBL" id="CDN88975.1"/>
    </source>
</evidence>
<dbReference type="InterPro" id="IPR004914">
    <property type="entry name" value="Antirestrict"/>
</dbReference>
<reference evidence="3" key="2">
    <citation type="submission" date="2014-11" db="EMBL/GenBank/DDBJ databases">
        <title>Draft genome sequence of Hydrogenophaga intermedia S1.</title>
        <authorList>
            <person name="Gan H.M."/>
            <person name="Chew T.H."/>
            <person name="Stolz A."/>
        </authorList>
    </citation>
    <scope>NUCLEOTIDE SEQUENCE [LARGE SCALE GENOMIC DNA]</scope>
    <source>
        <strain evidence="3">S1</strain>
    </source>
</reference>
<evidence type="ECO:0000313" key="3">
    <source>
        <dbReference type="Proteomes" id="UP000028878"/>
    </source>
</evidence>
<dbReference type="AlphaFoldDB" id="A0A1L1PUI3"/>
<sequence>MSMQPVPEAVTATLIPDAKRMNYLPATFGRYFMRGESLVYSWMRRLSKDYSGGFWHYYTLTNGGHYMAPDMGDARLAVLVDGNGYEGNLSADAAGIVASLFALNQLTHEAKGEAQDHLIEQYYKLVEFATTHPESSAIHRAID</sequence>
<evidence type="ECO:0000256" key="1">
    <source>
        <dbReference type="ARBA" id="ARBA00008618"/>
    </source>
</evidence>
<proteinExistence type="inferred from homology"/>
<keyword evidence="3" id="KW-1185">Reference proteome</keyword>
<dbReference type="RefSeq" id="WP_035622735.1">
    <property type="nucleotide sequence ID" value="NZ_CCAE010000033.1"/>
</dbReference>
<reference evidence="3" key="1">
    <citation type="submission" date="2014-02" db="EMBL/GenBank/DDBJ databases">
        <authorList>
            <person name="Gan H."/>
        </authorList>
    </citation>
    <scope>NUCLEOTIDE SEQUENCE [LARGE SCALE GENOMIC DNA]</scope>
    <source>
        <strain evidence="3">S1</strain>
    </source>
</reference>
<organism evidence="2 3">
    <name type="scientific">Hydrogenophaga intermedia</name>
    <dbReference type="NCBI Taxonomy" id="65786"/>
    <lineage>
        <taxon>Bacteria</taxon>
        <taxon>Pseudomonadati</taxon>
        <taxon>Pseudomonadota</taxon>
        <taxon>Betaproteobacteria</taxon>
        <taxon>Burkholderiales</taxon>
        <taxon>Comamonadaceae</taxon>
        <taxon>Hydrogenophaga</taxon>
    </lineage>
</organism>
<gene>
    <name evidence="2" type="ORF">BN948_03412</name>
</gene>
<dbReference type="Gene3D" id="3.30.70.3580">
    <property type="entry name" value="Antirestriction protein"/>
    <property type="match status" value="1"/>
</dbReference>
<dbReference type="Pfam" id="PF03230">
    <property type="entry name" value="Antirestrict"/>
    <property type="match status" value="1"/>
</dbReference>
<name>A0A1L1PUI3_HYDIT</name>
<protein>
    <submittedName>
        <fullName evidence="2">Antirestriction protein</fullName>
    </submittedName>
</protein>
<accession>A0A1L1PUI3</accession>
<dbReference type="InterPro" id="IPR042297">
    <property type="entry name" value="Antirestriction_sf"/>
</dbReference>